<comment type="caution">
    <text evidence="2">The sequence shown here is derived from an EMBL/GenBank/DDBJ whole genome shotgun (WGS) entry which is preliminary data.</text>
</comment>
<dbReference type="Pfam" id="PF13439">
    <property type="entry name" value="Glyco_transf_4"/>
    <property type="match status" value="1"/>
</dbReference>
<dbReference type="EMBL" id="BAAFGK010000002">
    <property type="protein sequence ID" value="GAB0056208.1"/>
    <property type="molecule type" value="Genomic_DNA"/>
</dbReference>
<evidence type="ECO:0000313" key="3">
    <source>
        <dbReference type="Proteomes" id="UP001628193"/>
    </source>
</evidence>
<keyword evidence="2" id="KW-0328">Glycosyltransferase</keyword>
<dbReference type="Gene3D" id="3.40.50.2000">
    <property type="entry name" value="Glycogen Phosphorylase B"/>
    <property type="match status" value="2"/>
</dbReference>
<accession>A0ABQ0C5P7</accession>
<sequence length="385" mass="42750">MTGDREMRLALIRQRHTPFGGAERFLDRAMGALRARGVAITLIARRWEGGCDGLETVRCDPWHLGRWWRDVAFARCVHARLAERRFDLVQSHERIPGCDLYRAGDGVHAEWLEQRGRARGRVARWLDGINPFHRHLLNQERLLFEHADLKAVICNSRMVRAEILARFRIAPEKLVVIYSGVDLERFHPETRARERDAARAGWGIAPHETLLLFVGSGFERKGVPALLTALAGLDRATRLVVVGRDKAQGRMEGLARRLGVADRVLFTGGRRDVVPCYAAADAVVLPTLYDPFPNVALEAMAMGLPLVTTFKCGAVDLIDHGVNGLLGDALDLATLTRNLQSLDDAAYRVALGRAARETVVGLSLETMSARLMELYQGLLTRGAGC</sequence>
<keyword evidence="3" id="KW-1185">Reference proteome</keyword>
<dbReference type="Proteomes" id="UP001628193">
    <property type="component" value="Unassembled WGS sequence"/>
</dbReference>
<dbReference type="EC" id="2.4.-.-" evidence="2"/>
<dbReference type="PANTHER" id="PTHR12526">
    <property type="entry name" value="GLYCOSYLTRANSFERASE"/>
    <property type="match status" value="1"/>
</dbReference>
<gene>
    <name evidence="2" type="primary">rfaG</name>
    <name evidence="2" type="ORF">SIID45300_00513</name>
</gene>
<reference evidence="2 3" key="1">
    <citation type="submission" date="2024-09" db="EMBL/GenBank/DDBJ databases">
        <title>Draft genome sequence of Candidatus Magnetaquicoccaceae bacterium FCR-1.</title>
        <authorList>
            <person name="Shimoshige H."/>
            <person name="Shimamura S."/>
            <person name="Taoka A."/>
            <person name="Kobayashi H."/>
            <person name="Maekawa T."/>
        </authorList>
    </citation>
    <scope>NUCLEOTIDE SEQUENCE [LARGE SCALE GENOMIC DNA]</scope>
    <source>
        <strain evidence="2 3">FCR-1</strain>
    </source>
</reference>
<dbReference type="CDD" id="cd03801">
    <property type="entry name" value="GT4_PimA-like"/>
    <property type="match status" value="1"/>
</dbReference>
<evidence type="ECO:0000313" key="2">
    <source>
        <dbReference type="EMBL" id="GAB0056208.1"/>
    </source>
</evidence>
<dbReference type="RefSeq" id="WP_420903925.1">
    <property type="nucleotide sequence ID" value="NZ_BAAFGK010000002.1"/>
</dbReference>
<dbReference type="GO" id="GO:0016757">
    <property type="term" value="F:glycosyltransferase activity"/>
    <property type="evidence" value="ECO:0007669"/>
    <property type="project" value="UniProtKB-KW"/>
</dbReference>
<dbReference type="SUPFAM" id="SSF53756">
    <property type="entry name" value="UDP-Glycosyltransferase/glycogen phosphorylase"/>
    <property type="match status" value="1"/>
</dbReference>
<evidence type="ECO:0000259" key="1">
    <source>
        <dbReference type="Pfam" id="PF13439"/>
    </source>
</evidence>
<dbReference type="Pfam" id="PF13692">
    <property type="entry name" value="Glyco_trans_1_4"/>
    <property type="match status" value="1"/>
</dbReference>
<dbReference type="PANTHER" id="PTHR12526:SF623">
    <property type="entry name" value="WABG"/>
    <property type="match status" value="1"/>
</dbReference>
<name>A0ABQ0C5P7_9PROT</name>
<proteinExistence type="predicted"/>
<organism evidence="2 3">
    <name type="scientific">Candidatus Magnetaquiglobus chichijimensis</name>
    <dbReference type="NCBI Taxonomy" id="3141448"/>
    <lineage>
        <taxon>Bacteria</taxon>
        <taxon>Pseudomonadati</taxon>
        <taxon>Pseudomonadota</taxon>
        <taxon>Magnetococcia</taxon>
        <taxon>Magnetococcales</taxon>
        <taxon>Candidatus Magnetaquicoccaceae</taxon>
        <taxon>Candidatus Magnetaquiglobus</taxon>
    </lineage>
</organism>
<feature type="domain" description="Glycosyltransferase subfamily 4-like N-terminal" evidence="1">
    <location>
        <begin position="19"/>
        <end position="185"/>
    </location>
</feature>
<dbReference type="InterPro" id="IPR028098">
    <property type="entry name" value="Glyco_trans_4-like_N"/>
</dbReference>
<keyword evidence="2" id="KW-0808">Transferase</keyword>
<protein>
    <submittedName>
        <fullName evidence="2">Lipopolysaccharide core biosynthesis protein RfaG</fullName>
        <ecNumber evidence="2">2.4.-.-</ecNumber>
    </submittedName>
</protein>